<protein>
    <submittedName>
        <fullName evidence="2">Membrane protein</fullName>
    </submittedName>
</protein>
<dbReference type="RefSeq" id="WP_035963481.1">
    <property type="nucleotide sequence ID" value="NZ_BMZV01000003.1"/>
</dbReference>
<dbReference type="Proteomes" id="UP000030664">
    <property type="component" value="Unassembled WGS sequence"/>
</dbReference>
<feature type="transmembrane region" description="Helical" evidence="1">
    <location>
        <begin position="7"/>
        <end position="28"/>
    </location>
</feature>
<name>A0A0B0DGQ5_9MICC</name>
<gene>
    <name evidence="2" type="ORF">AS25_06080</name>
</gene>
<evidence type="ECO:0000313" key="3">
    <source>
        <dbReference type="Proteomes" id="UP000030664"/>
    </source>
</evidence>
<feature type="transmembrane region" description="Helical" evidence="1">
    <location>
        <begin position="40"/>
        <end position="60"/>
    </location>
</feature>
<feature type="transmembrane region" description="Helical" evidence="1">
    <location>
        <begin position="72"/>
        <end position="92"/>
    </location>
</feature>
<dbReference type="GeneID" id="93242389"/>
<keyword evidence="1" id="KW-0812">Transmembrane</keyword>
<dbReference type="eggNOG" id="ENOG5033GN1">
    <property type="taxonomic scope" value="Bacteria"/>
</dbReference>
<comment type="caution">
    <text evidence="2">The sequence shown here is derived from an EMBL/GenBank/DDBJ whole genome shotgun (WGS) entry which is preliminary data.</text>
</comment>
<proteinExistence type="predicted"/>
<keyword evidence="1" id="KW-0472">Membrane</keyword>
<accession>A0A0B0DGQ5</accession>
<organism evidence="2 3">
    <name type="scientific">Kocuria marina</name>
    <dbReference type="NCBI Taxonomy" id="223184"/>
    <lineage>
        <taxon>Bacteria</taxon>
        <taxon>Bacillati</taxon>
        <taxon>Actinomycetota</taxon>
        <taxon>Actinomycetes</taxon>
        <taxon>Micrococcales</taxon>
        <taxon>Micrococcaceae</taxon>
        <taxon>Kocuria</taxon>
    </lineage>
</organism>
<sequence length="123" mass="13548">MLWGYDGWFWASVVLGALSCVICLVQAARGRAPDDFSQGSVLVLEAFLLVYAVGSVFLPVLGPDPSGSLLEYWGYLLTALLIPAGTFVWSLVERSRWSTLILAAAGPVVAVMVYRMNFIYYYQ</sequence>
<dbReference type="STRING" id="223184.AS25_06080"/>
<evidence type="ECO:0000256" key="1">
    <source>
        <dbReference type="SAM" id="Phobius"/>
    </source>
</evidence>
<dbReference type="EMBL" id="JROM01000021">
    <property type="protein sequence ID" value="KHE74409.1"/>
    <property type="molecule type" value="Genomic_DNA"/>
</dbReference>
<dbReference type="AlphaFoldDB" id="A0A0B0DGQ5"/>
<evidence type="ECO:0000313" key="2">
    <source>
        <dbReference type="EMBL" id="KHE74409.1"/>
    </source>
</evidence>
<reference evidence="2 3" key="1">
    <citation type="submission" date="2014-09" db="EMBL/GenBank/DDBJ databases">
        <title>High-quality draft genome sequence of Kocuria marina SO9-6, an actinobacterium isolated from a copper mine.</title>
        <authorList>
            <person name="Castro D.B."/>
            <person name="Pereira L.B."/>
            <person name="Silva M.V."/>
            <person name="Silva B.P."/>
            <person name="Zanardi B.R."/>
            <person name="Carlos C."/>
            <person name="Belgini D.R."/>
            <person name="Limache E.G."/>
            <person name="Lacerda G.V."/>
            <person name="Nery M.B."/>
            <person name="Gomes M.B."/>
            <person name="Souza S."/>
            <person name="Silva T.M."/>
            <person name="Rodrigues V.D."/>
            <person name="Paulino L.C."/>
            <person name="Vicentini R."/>
            <person name="Ferraz L.F."/>
            <person name="Ottoboni L.M."/>
        </authorList>
    </citation>
    <scope>NUCLEOTIDE SEQUENCE [LARGE SCALE GENOMIC DNA]</scope>
    <source>
        <strain evidence="2 3">SO9-6</strain>
    </source>
</reference>
<feature type="transmembrane region" description="Helical" evidence="1">
    <location>
        <begin position="99"/>
        <end position="122"/>
    </location>
</feature>
<keyword evidence="1" id="KW-1133">Transmembrane helix</keyword>